<accession>A0ABV7J1P1</accession>
<dbReference type="Proteomes" id="UP001595547">
    <property type="component" value="Unassembled WGS sequence"/>
</dbReference>
<dbReference type="PROSITE" id="PS51257">
    <property type="entry name" value="PROKAR_LIPOPROTEIN"/>
    <property type="match status" value="1"/>
</dbReference>
<evidence type="ECO:0000313" key="1">
    <source>
        <dbReference type="EMBL" id="MFC3181758.1"/>
    </source>
</evidence>
<protein>
    <recommendedName>
        <fullName evidence="3">Transposase</fullName>
    </recommendedName>
</protein>
<proteinExistence type="predicted"/>
<reference evidence="2" key="1">
    <citation type="journal article" date="2019" name="Int. J. Syst. Evol. Microbiol.">
        <title>The Global Catalogue of Microorganisms (GCM) 10K type strain sequencing project: providing services to taxonomists for standard genome sequencing and annotation.</title>
        <authorList>
            <consortium name="The Broad Institute Genomics Platform"/>
            <consortium name="The Broad Institute Genome Sequencing Center for Infectious Disease"/>
            <person name="Wu L."/>
            <person name="Ma J."/>
        </authorList>
    </citation>
    <scope>NUCLEOTIDE SEQUENCE [LARGE SCALE GENOMIC DNA]</scope>
    <source>
        <strain evidence="2">KCTC 52039</strain>
    </source>
</reference>
<evidence type="ECO:0000313" key="2">
    <source>
        <dbReference type="Proteomes" id="UP001595547"/>
    </source>
</evidence>
<dbReference type="EMBL" id="JBHRTO010000001">
    <property type="protein sequence ID" value="MFC3181758.1"/>
    <property type="molecule type" value="Genomic_DNA"/>
</dbReference>
<keyword evidence="2" id="KW-1185">Reference proteome</keyword>
<comment type="caution">
    <text evidence="1">The sequence shown here is derived from an EMBL/GenBank/DDBJ whole genome shotgun (WGS) entry which is preliminary data.</text>
</comment>
<gene>
    <name evidence="1" type="ORF">ACFOGH_12210</name>
</gene>
<evidence type="ECO:0008006" key="3">
    <source>
        <dbReference type="Google" id="ProtNLM"/>
    </source>
</evidence>
<organism evidence="1 2">
    <name type="scientific">Cypionkella sinensis</name>
    <dbReference type="NCBI Taxonomy" id="1756043"/>
    <lineage>
        <taxon>Bacteria</taxon>
        <taxon>Pseudomonadati</taxon>
        <taxon>Pseudomonadota</taxon>
        <taxon>Alphaproteobacteria</taxon>
        <taxon>Rhodobacterales</taxon>
        <taxon>Paracoccaceae</taxon>
        <taxon>Cypionkella</taxon>
    </lineage>
</organism>
<sequence>MERFQQGVHVGASGCQRIVDGFAQALGQIPEGYSQGIYQGQRWRMEKTTYTHGRSVKFYARPLSGTEFVSLNLYHLASGDLLKPCEMAEAKVRDFVLGVRVLGAAP</sequence>
<dbReference type="RefSeq" id="WP_380073347.1">
    <property type="nucleotide sequence ID" value="NZ_JBHRTO010000001.1"/>
</dbReference>
<name>A0ABV7J1P1_9RHOB</name>